<dbReference type="SUPFAM" id="SSF48498">
    <property type="entry name" value="Tetracyclin repressor-like, C-terminal domain"/>
    <property type="match status" value="1"/>
</dbReference>
<evidence type="ECO:0000259" key="5">
    <source>
        <dbReference type="PROSITE" id="PS50977"/>
    </source>
</evidence>
<accession>A0ABT1HBR6</accession>
<dbReference type="EMBL" id="JAMTCJ010000001">
    <property type="protein sequence ID" value="MCP2174316.1"/>
    <property type="molecule type" value="Genomic_DNA"/>
</dbReference>
<dbReference type="PANTHER" id="PTHR30055">
    <property type="entry name" value="HTH-TYPE TRANSCRIPTIONAL REGULATOR RUTR"/>
    <property type="match status" value="1"/>
</dbReference>
<evidence type="ECO:0000313" key="6">
    <source>
        <dbReference type="EMBL" id="MCP2174316.1"/>
    </source>
</evidence>
<dbReference type="InterPro" id="IPR009057">
    <property type="entry name" value="Homeodomain-like_sf"/>
</dbReference>
<evidence type="ECO:0000256" key="1">
    <source>
        <dbReference type="ARBA" id="ARBA00023015"/>
    </source>
</evidence>
<keyword evidence="7" id="KW-1185">Reference proteome</keyword>
<dbReference type="Gene3D" id="1.10.357.10">
    <property type="entry name" value="Tetracycline Repressor, domain 2"/>
    <property type="match status" value="1"/>
</dbReference>
<dbReference type="Proteomes" id="UP001206895">
    <property type="component" value="Unassembled WGS sequence"/>
</dbReference>
<dbReference type="SUPFAM" id="SSF46689">
    <property type="entry name" value="Homeodomain-like"/>
    <property type="match status" value="1"/>
</dbReference>
<dbReference type="Gene3D" id="1.10.10.60">
    <property type="entry name" value="Homeodomain-like"/>
    <property type="match status" value="1"/>
</dbReference>
<organism evidence="6 7">
    <name type="scientific">Williamsia maris</name>
    <dbReference type="NCBI Taxonomy" id="72806"/>
    <lineage>
        <taxon>Bacteria</taxon>
        <taxon>Bacillati</taxon>
        <taxon>Actinomycetota</taxon>
        <taxon>Actinomycetes</taxon>
        <taxon>Mycobacteriales</taxon>
        <taxon>Nocardiaceae</taxon>
        <taxon>Williamsia</taxon>
    </lineage>
</organism>
<dbReference type="InterPro" id="IPR050109">
    <property type="entry name" value="HTH-type_TetR-like_transc_reg"/>
</dbReference>
<dbReference type="InterPro" id="IPR036271">
    <property type="entry name" value="Tet_transcr_reg_TetR-rel_C_sf"/>
</dbReference>
<dbReference type="InterPro" id="IPR001647">
    <property type="entry name" value="HTH_TetR"/>
</dbReference>
<reference evidence="6 7" key="1">
    <citation type="submission" date="2022-06" db="EMBL/GenBank/DDBJ databases">
        <title>Genomic Encyclopedia of Archaeal and Bacterial Type Strains, Phase II (KMG-II): from individual species to whole genera.</title>
        <authorList>
            <person name="Goeker M."/>
        </authorList>
    </citation>
    <scope>NUCLEOTIDE SEQUENCE [LARGE SCALE GENOMIC DNA]</scope>
    <source>
        <strain evidence="6 7">DSM 44693</strain>
    </source>
</reference>
<name>A0ABT1HBR6_9NOCA</name>
<dbReference type="Pfam" id="PF16859">
    <property type="entry name" value="TetR_C_11"/>
    <property type="match status" value="1"/>
</dbReference>
<gene>
    <name evidence="6" type="ORF">LX13_000123</name>
</gene>
<dbReference type="InterPro" id="IPR011075">
    <property type="entry name" value="TetR_C"/>
</dbReference>
<dbReference type="PROSITE" id="PS50977">
    <property type="entry name" value="HTH_TETR_2"/>
    <property type="match status" value="1"/>
</dbReference>
<dbReference type="RefSeq" id="WP_253659393.1">
    <property type="nucleotide sequence ID" value="NZ_BAAAJQ010000001.1"/>
</dbReference>
<keyword evidence="2 4" id="KW-0238">DNA-binding</keyword>
<protein>
    <submittedName>
        <fullName evidence="6">Transcriptional regulator, TetR family</fullName>
    </submittedName>
</protein>
<feature type="domain" description="HTH tetR-type" evidence="5">
    <location>
        <begin position="15"/>
        <end position="75"/>
    </location>
</feature>
<evidence type="ECO:0000256" key="2">
    <source>
        <dbReference type="ARBA" id="ARBA00023125"/>
    </source>
</evidence>
<dbReference type="Pfam" id="PF00440">
    <property type="entry name" value="TetR_N"/>
    <property type="match status" value="1"/>
</dbReference>
<dbReference type="PANTHER" id="PTHR30055:SF148">
    <property type="entry name" value="TETR-FAMILY TRANSCRIPTIONAL REGULATOR"/>
    <property type="match status" value="1"/>
</dbReference>
<evidence type="ECO:0000313" key="7">
    <source>
        <dbReference type="Proteomes" id="UP001206895"/>
    </source>
</evidence>
<keyword evidence="3" id="KW-0804">Transcription</keyword>
<feature type="DNA-binding region" description="H-T-H motif" evidence="4">
    <location>
        <begin position="38"/>
        <end position="57"/>
    </location>
</feature>
<keyword evidence="1" id="KW-0805">Transcription regulation</keyword>
<comment type="caution">
    <text evidence="6">The sequence shown here is derived from an EMBL/GenBank/DDBJ whole genome shotgun (WGS) entry which is preliminary data.</text>
</comment>
<evidence type="ECO:0000256" key="3">
    <source>
        <dbReference type="ARBA" id="ARBA00023163"/>
    </source>
</evidence>
<proteinExistence type="predicted"/>
<evidence type="ECO:0000256" key="4">
    <source>
        <dbReference type="PROSITE-ProRule" id="PRU00335"/>
    </source>
</evidence>
<sequence>MSLEERRGRGRPRDADMEVRVFDAVLEVYWETSWRGFTFDAVARRARVGRAALYRRWSSKEDLLVAALEARSPLPAPIDTGSVRGDLIELSDQLARGYAELAGLVSIRVTLDAMVNPDLLAQLTDTLNQSRLVTTRRIVGRAVARGELPPTTSTTLLLELVTGAVLSHALFSHPHRDAETDASPRHSELVVETVLRALVEA</sequence>